<proteinExistence type="predicted"/>
<evidence type="ECO:0000313" key="3">
    <source>
        <dbReference type="Proteomes" id="UP000575068"/>
    </source>
</evidence>
<dbReference type="Pfam" id="PF12973">
    <property type="entry name" value="Cupin_7"/>
    <property type="match status" value="1"/>
</dbReference>
<protein>
    <recommendedName>
        <fullName evidence="1">ChrR-like cupin domain-containing protein</fullName>
    </recommendedName>
</protein>
<sequence length="161" mass="18199">MNASTTEIHDEHAVRRIPSDDVPWLPYALIPNTFFRVLQVDEENNIVVLNFKMPPWTVTPIHGHHCTATAYTLEGEWFYDDLCFREGDVAFETTVEVHQPITREKGAVLLTTLIGGKGNDKLLEDHNADGTTTLLRTRLFKACERITPEAYSALDFEALLG</sequence>
<dbReference type="InterPro" id="IPR025979">
    <property type="entry name" value="ChrR-like_cupin_dom"/>
</dbReference>
<organism evidence="2 3">
    <name type="scientific">Rhizorhapis suberifaciens</name>
    <name type="common">corky root of lettuce</name>
    <dbReference type="NCBI Taxonomy" id="13656"/>
    <lineage>
        <taxon>Bacteria</taxon>
        <taxon>Pseudomonadati</taxon>
        <taxon>Pseudomonadota</taxon>
        <taxon>Alphaproteobacteria</taxon>
        <taxon>Sphingomonadales</taxon>
        <taxon>Sphingomonadaceae</taxon>
        <taxon>Rhizorhapis</taxon>
    </lineage>
</organism>
<evidence type="ECO:0000313" key="2">
    <source>
        <dbReference type="EMBL" id="MBB4641145.1"/>
    </source>
</evidence>
<keyword evidence="3" id="KW-1185">Reference proteome</keyword>
<dbReference type="RefSeq" id="WP_184474947.1">
    <property type="nucleotide sequence ID" value="NZ_JACHOV010000004.1"/>
</dbReference>
<reference evidence="2 3" key="1">
    <citation type="submission" date="2020-08" db="EMBL/GenBank/DDBJ databases">
        <title>Genomic Encyclopedia of Type Strains, Phase IV (KMG-IV): sequencing the most valuable type-strain genomes for metagenomic binning, comparative biology and taxonomic classification.</title>
        <authorList>
            <person name="Goeker M."/>
        </authorList>
    </citation>
    <scope>NUCLEOTIDE SEQUENCE [LARGE SCALE GENOMIC DNA]</scope>
    <source>
        <strain evidence="2 3">DSM 7465</strain>
    </source>
</reference>
<name>A0A840HT12_9SPHN</name>
<accession>A0A840HT12</accession>
<evidence type="ECO:0000259" key="1">
    <source>
        <dbReference type="Pfam" id="PF12973"/>
    </source>
</evidence>
<dbReference type="EMBL" id="JACHOV010000004">
    <property type="protein sequence ID" value="MBB4641145.1"/>
    <property type="molecule type" value="Genomic_DNA"/>
</dbReference>
<comment type="caution">
    <text evidence="2">The sequence shown here is derived from an EMBL/GenBank/DDBJ whole genome shotgun (WGS) entry which is preliminary data.</text>
</comment>
<dbReference type="Proteomes" id="UP000575068">
    <property type="component" value="Unassembled WGS sequence"/>
</dbReference>
<dbReference type="SUPFAM" id="SSF51182">
    <property type="entry name" value="RmlC-like cupins"/>
    <property type="match status" value="1"/>
</dbReference>
<dbReference type="InterPro" id="IPR014710">
    <property type="entry name" value="RmlC-like_jellyroll"/>
</dbReference>
<gene>
    <name evidence="2" type="ORF">HNQ99_001449</name>
</gene>
<dbReference type="Gene3D" id="2.60.120.10">
    <property type="entry name" value="Jelly Rolls"/>
    <property type="match status" value="1"/>
</dbReference>
<feature type="domain" description="ChrR-like cupin" evidence="1">
    <location>
        <begin position="17"/>
        <end position="112"/>
    </location>
</feature>
<dbReference type="AlphaFoldDB" id="A0A840HT12"/>
<dbReference type="InterPro" id="IPR011051">
    <property type="entry name" value="RmlC_Cupin_sf"/>
</dbReference>